<feature type="region of interest" description="Disordered" evidence="1">
    <location>
        <begin position="238"/>
        <end position="309"/>
    </location>
</feature>
<dbReference type="EMBL" id="JALDAY010000014">
    <property type="protein sequence ID" value="MCI3277179.1"/>
    <property type="molecule type" value="Genomic_DNA"/>
</dbReference>
<evidence type="ECO:0000256" key="1">
    <source>
        <dbReference type="SAM" id="MobiDB-lite"/>
    </source>
</evidence>
<evidence type="ECO:0000313" key="3">
    <source>
        <dbReference type="Proteomes" id="UP001165269"/>
    </source>
</evidence>
<protein>
    <submittedName>
        <fullName evidence="2">Uncharacterized protein</fullName>
    </submittedName>
</protein>
<organism evidence="2 3">
    <name type="scientific">Streptomyces cylindrosporus</name>
    <dbReference type="NCBI Taxonomy" id="2927583"/>
    <lineage>
        <taxon>Bacteria</taxon>
        <taxon>Bacillati</taxon>
        <taxon>Actinomycetota</taxon>
        <taxon>Actinomycetes</taxon>
        <taxon>Kitasatosporales</taxon>
        <taxon>Streptomycetaceae</taxon>
        <taxon>Streptomyces</taxon>
    </lineage>
</organism>
<dbReference type="RefSeq" id="WP_242774523.1">
    <property type="nucleotide sequence ID" value="NZ_JALDAY010000014.1"/>
</dbReference>
<sequence>MGPAQAALRGAHDDTLGQMPDELKREFKHFQETGDGFQLMWPSDLSPEVVSCYVQVFQDSLAKRNVDREPGVLLRVRLAMTTGFAGPGALGITGPAVIKAERLVEAVQAKRLQAEFPEQQLVLIFDANVHEQTIRDGYAVGVDGSGFVPVQVRDKYDETHDAQLAVPGRTADEVRAVVSPSLLTRMRRCFRRTVCPRVGKVVHAVRSVPKLVLAAALVPAMAACAVAVLVPVAFSTTRGEAPGDGSAWSEATAPAAHERPGPATSRSLDERPTLTPMTAPSASSAPGEGQSPTSDTCGSGGRAREQSAP</sequence>
<evidence type="ECO:0000313" key="2">
    <source>
        <dbReference type="EMBL" id="MCI3277179.1"/>
    </source>
</evidence>
<name>A0ABS9YJ18_9ACTN</name>
<gene>
    <name evidence="2" type="ORF">MQP27_39550</name>
</gene>
<proteinExistence type="predicted"/>
<dbReference type="Proteomes" id="UP001165269">
    <property type="component" value="Unassembled WGS sequence"/>
</dbReference>
<accession>A0ABS9YJ18</accession>
<comment type="caution">
    <text evidence="2">The sequence shown here is derived from an EMBL/GenBank/DDBJ whole genome shotgun (WGS) entry which is preliminary data.</text>
</comment>
<keyword evidence="3" id="KW-1185">Reference proteome</keyword>
<feature type="compositionally biased region" description="Polar residues" evidence="1">
    <location>
        <begin position="275"/>
        <end position="297"/>
    </location>
</feature>
<reference evidence="2" key="1">
    <citation type="submission" date="2022-03" db="EMBL/GenBank/DDBJ databases">
        <title>Streptomyces 7R015 and 7R016 isolated from Barleria lupulina in Thailand.</title>
        <authorList>
            <person name="Kanchanasin P."/>
            <person name="Phongsopitanun W."/>
            <person name="Tanasupawat S."/>
        </authorList>
    </citation>
    <scope>NUCLEOTIDE SEQUENCE</scope>
    <source>
        <strain evidence="2">7R015</strain>
    </source>
</reference>